<proteinExistence type="predicted"/>
<reference evidence="2" key="1">
    <citation type="journal article" date="2023" name="Nat. Plants">
        <title>Single-cell RNA sequencing provides a high-resolution roadmap for understanding the multicellular compartmentation of specialized metabolism.</title>
        <authorList>
            <person name="Sun S."/>
            <person name="Shen X."/>
            <person name="Li Y."/>
            <person name="Li Y."/>
            <person name="Wang S."/>
            <person name="Li R."/>
            <person name="Zhang H."/>
            <person name="Shen G."/>
            <person name="Guo B."/>
            <person name="Wei J."/>
            <person name="Xu J."/>
            <person name="St-Pierre B."/>
            <person name="Chen S."/>
            <person name="Sun C."/>
        </authorList>
    </citation>
    <scope>NUCLEOTIDE SEQUENCE [LARGE SCALE GENOMIC DNA]</scope>
</reference>
<evidence type="ECO:0000313" key="1">
    <source>
        <dbReference type="EMBL" id="KAI5678313.1"/>
    </source>
</evidence>
<dbReference type="EMBL" id="CM044702">
    <property type="protein sequence ID" value="KAI5678313.1"/>
    <property type="molecule type" value="Genomic_DNA"/>
</dbReference>
<evidence type="ECO:0000313" key="2">
    <source>
        <dbReference type="Proteomes" id="UP001060085"/>
    </source>
</evidence>
<name>A0ACC0C0N2_CATRO</name>
<dbReference type="Proteomes" id="UP001060085">
    <property type="component" value="Linkage Group LG02"/>
</dbReference>
<sequence>MSLLNDSLTVYLPSFICIFFLCKIIWPKKSQKPLPPSPPKFPIIGNLHQIGSFPHRSLKSLAEKYGPIMLLHFGPKPAVIISSPEAAKEVMKTHDVSFAERPRTYAVGKIFYQFKDLSFSPYGEYWRQARGICVLQFLSPKRVQTFKGIREEEVKSMVEKVRKCCDLGSVVNADELFATLTHDVIGRATFGIKFSTEEGGKKLRKLLKDIPSLLSAFNIGDHIPWLSWVNYINGFEAKLSKVAKDCDDYLENHVDQTRKRVESGDNEEELCQQNIASVLLQIQKENTTGFLSDKDFVKAIILDVIGGGTDTTYLLLYSTMAELLRNKDVMTKLQKEVSEVLGRKSDISDEDLQKMQYLRAVIKETLRLHPPIPLLVPREAREDVNLMGYHVKKGTQVIVNAWGIGRDPSLWEEADKFKPERFLNTSFDFKGLNFQFIPFGSGRRSCPGVAFAISIAEIALANLMHKFNFSLPDGVTAEDIDPINVVGSISQKETPLSFIATPV</sequence>
<gene>
    <name evidence="1" type="ORF">M9H77_09263</name>
</gene>
<accession>A0ACC0C0N2</accession>
<keyword evidence="2" id="KW-1185">Reference proteome</keyword>
<comment type="caution">
    <text evidence="1">The sequence shown here is derived from an EMBL/GenBank/DDBJ whole genome shotgun (WGS) entry which is preliminary data.</text>
</comment>
<protein>
    <submittedName>
        <fullName evidence="1">Uncharacterized protein</fullName>
    </submittedName>
</protein>
<organism evidence="1 2">
    <name type="scientific">Catharanthus roseus</name>
    <name type="common">Madagascar periwinkle</name>
    <name type="synonym">Vinca rosea</name>
    <dbReference type="NCBI Taxonomy" id="4058"/>
    <lineage>
        <taxon>Eukaryota</taxon>
        <taxon>Viridiplantae</taxon>
        <taxon>Streptophyta</taxon>
        <taxon>Embryophyta</taxon>
        <taxon>Tracheophyta</taxon>
        <taxon>Spermatophyta</taxon>
        <taxon>Magnoliopsida</taxon>
        <taxon>eudicotyledons</taxon>
        <taxon>Gunneridae</taxon>
        <taxon>Pentapetalae</taxon>
        <taxon>asterids</taxon>
        <taxon>lamiids</taxon>
        <taxon>Gentianales</taxon>
        <taxon>Apocynaceae</taxon>
        <taxon>Rauvolfioideae</taxon>
        <taxon>Vinceae</taxon>
        <taxon>Catharanthinae</taxon>
        <taxon>Catharanthus</taxon>
    </lineage>
</organism>